<keyword evidence="1" id="KW-0812">Transmembrane</keyword>
<dbReference type="Proteomes" id="UP000298324">
    <property type="component" value="Unassembled WGS sequence"/>
</dbReference>
<name>A0A4Y7RFQ9_9FIRM</name>
<evidence type="ECO:0000313" key="2">
    <source>
        <dbReference type="EMBL" id="TEB07636.1"/>
    </source>
</evidence>
<evidence type="ECO:0000256" key="1">
    <source>
        <dbReference type="SAM" id="Phobius"/>
    </source>
</evidence>
<comment type="caution">
    <text evidence="2">The sequence shown here is derived from an EMBL/GenBank/DDBJ whole genome shotgun (WGS) entry which is preliminary data.</text>
</comment>
<organism evidence="2 3">
    <name type="scientific">Pelotomaculum schinkii</name>
    <dbReference type="NCBI Taxonomy" id="78350"/>
    <lineage>
        <taxon>Bacteria</taxon>
        <taxon>Bacillati</taxon>
        <taxon>Bacillota</taxon>
        <taxon>Clostridia</taxon>
        <taxon>Eubacteriales</taxon>
        <taxon>Desulfotomaculaceae</taxon>
        <taxon>Pelotomaculum</taxon>
    </lineage>
</organism>
<feature type="transmembrane region" description="Helical" evidence="1">
    <location>
        <begin position="126"/>
        <end position="145"/>
    </location>
</feature>
<evidence type="ECO:0008006" key="4">
    <source>
        <dbReference type="Google" id="ProtNLM"/>
    </source>
</evidence>
<keyword evidence="1" id="KW-1133">Transmembrane helix</keyword>
<dbReference type="RefSeq" id="WP_134219921.1">
    <property type="nucleotide sequence ID" value="NZ_QFGA01000001.1"/>
</dbReference>
<dbReference type="AlphaFoldDB" id="A0A4Y7RFQ9"/>
<dbReference type="EMBL" id="QFGA01000001">
    <property type="protein sequence ID" value="TEB07636.1"/>
    <property type="molecule type" value="Genomic_DNA"/>
</dbReference>
<accession>A0A4Y7RFQ9</accession>
<sequence length="209" mass="22666">MSDNRPPFANPTPSGEAVLAFYLACLWPVATGMAPHSAGMILVALGFCGAIVQTVAGIMNMRNGIVLTGNIFLTFSAFMWYGCLEHLLIALKIIQGSTAVVDGIVFGVMALLMLGWTPCFMLKNTVGSLFMLVTDVFFVFASLYFLTGTKLFWAIAGWDLPLVILACVWQVVGSVVNEIFGREVYWMGKPWITKKPVPASSQQVSLAAK</sequence>
<evidence type="ECO:0000313" key="3">
    <source>
        <dbReference type="Proteomes" id="UP000298324"/>
    </source>
</evidence>
<feature type="transmembrane region" description="Helical" evidence="1">
    <location>
        <begin position="93"/>
        <end position="114"/>
    </location>
</feature>
<keyword evidence="3" id="KW-1185">Reference proteome</keyword>
<protein>
    <recommendedName>
        <fullName evidence="4">Inner membrane protein YaaH</fullName>
    </recommendedName>
</protein>
<feature type="transmembrane region" description="Helical" evidence="1">
    <location>
        <begin position="64"/>
        <end position="81"/>
    </location>
</feature>
<keyword evidence="1" id="KW-0472">Membrane</keyword>
<gene>
    <name evidence="2" type="ORF">Psch_01191</name>
</gene>
<reference evidence="2 3" key="1">
    <citation type="journal article" date="2018" name="Environ. Microbiol.">
        <title>Novel energy conservation strategies and behaviour of Pelotomaculum schinkii driving syntrophic propionate catabolism.</title>
        <authorList>
            <person name="Hidalgo-Ahumada C.A.P."/>
            <person name="Nobu M.K."/>
            <person name="Narihiro T."/>
            <person name="Tamaki H."/>
            <person name="Liu W.T."/>
            <person name="Kamagata Y."/>
            <person name="Stams A.J.M."/>
            <person name="Imachi H."/>
            <person name="Sousa D.Z."/>
        </authorList>
    </citation>
    <scope>NUCLEOTIDE SEQUENCE [LARGE SCALE GENOMIC DNA]</scope>
    <source>
        <strain evidence="2 3">HH</strain>
    </source>
</reference>
<proteinExistence type="predicted"/>
<feature type="transmembrane region" description="Helical" evidence="1">
    <location>
        <begin position="20"/>
        <end position="52"/>
    </location>
</feature>
<feature type="transmembrane region" description="Helical" evidence="1">
    <location>
        <begin position="151"/>
        <end position="172"/>
    </location>
</feature>